<feature type="domain" description="Helix-turn-helix" evidence="1">
    <location>
        <begin position="4"/>
        <end position="52"/>
    </location>
</feature>
<dbReference type="InterPro" id="IPR009061">
    <property type="entry name" value="DNA-bd_dom_put_sf"/>
</dbReference>
<dbReference type="SUPFAM" id="SSF46955">
    <property type="entry name" value="Putative DNA-binding domain"/>
    <property type="match status" value="1"/>
</dbReference>
<proteinExistence type="predicted"/>
<organism evidence="2 3">
    <name type="scientific">Candidatus Jettenia caeni</name>
    <dbReference type="NCBI Taxonomy" id="247490"/>
    <lineage>
        <taxon>Bacteria</taxon>
        <taxon>Pseudomonadati</taxon>
        <taxon>Planctomycetota</taxon>
        <taxon>Candidatus Brocadiia</taxon>
        <taxon>Candidatus Brocadiales</taxon>
        <taxon>Candidatus Brocadiaceae</taxon>
        <taxon>Candidatus Jettenia</taxon>
    </lineage>
</organism>
<dbReference type="InterPro" id="IPR041657">
    <property type="entry name" value="HTH_17"/>
</dbReference>
<name>I3IMX8_9BACT</name>
<accession>I3IMX8</accession>
<reference evidence="2 3" key="1">
    <citation type="journal article" date="2012" name="FEBS Lett.">
        <title>Anammox organism KSU-1 expresses a NirK-type copper-containing nitrite reductase instead of a NirS-type with cytochrome cd1.</title>
        <authorList>
            <person name="Hira D."/>
            <person name="Toh H."/>
            <person name="Migita C.T."/>
            <person name="Okubo H."/>
            <person name="Nishiyama T."/>
            <person name="Hattori M."/>
            <person name="Furukawa K."/>
            <person name="Fujii T."/>
        </authorList>
    </citation>
    <scope>NUCLEOTIDE SEQUENCE [LARGE SCALE GENOMIC DNA]</scope>
</reference>
<evidence type="ECO:0000259" key="1">
    <source>
        <dbReference type="Pfam" id="PF12728"/>
    </source>
</evidence>
<comment type="caution">
    <text evidence="2">The sequence shown here is derived from an EMBL/GenBank/DDBJ whole genome shotgun (WGS) entry which is preliminary data.</text>
</comment>
<evidence type="ECO:0000313" key="2">
    <source>
        <dbReference type="EMBL" id="GAB63073.1"/>
    </source>
</evidence>
<sequence length="76" mass="8890">MEKLLTVKEVAEILKRSPAQVNRLCRLGMIKFVRFDYERLFLEKDVRAFVERYTMQKDAEENVIKKKRGKGNGAGV</sequence>
<dbReference type="Proteomes" id="UP000002985">
    <property type="component" value="Unassembled WGS sequence"/>
</dbReference>
<dbReference type="EMBL" id="BAFH01000003">
    <property type="protein sequence ID" value="GAB63073.1"/>
    <property type="molecule type" value="Genomic_DNA"/>
</dbReference>
<protein>
    <recommendedName>
        <fullName evidence="1">Helix-turn-helix domain-containing protein</fullName>
    </recommendedName>
</protein>
<dbReference type="OrthoDB" id="4330189at2"/>
<keyword evidence="3" id="KW-1185">Reference proteome</keyword>
<dbReference type="AlphaFoldDB" id="I3IMX8"/>
<dbReference type="Pfam" id="PF12728">
    <property type="entry name" value="HTH_17"/>
    <property type="match status" value="1"/>
</dbReference>
<dbReference type="STRING" id="247490.KSU1_C1477"/>
<gene>
    <name evidence="2" type="ORF">KSU1_C1477</name>
</gene>
<evidence type="ECO:0000313" key="3">
    <source>
        <dbReference type="Proteomes" id="UP000002985"/>
    </source>
</evidence>